<dbReference type="InterPro" id="IPR003856">
    <property type="entry name" value="LPS_length_determ_N"/>
</dbReference>
<dbReference type="EMBL" id="CP118101">
    <property type="protein sequence ID" value="WDH83783.1"/>
    <property type="molecule type" value="Genomic_DNA"/>
</dbReference>
<comment type="subcellular location">
    <subcellularLocation>
        <location evidence="1">Cell membrane</location>
        <topology evidence="1">Multi-pass membrane protein</topology>
    </subcellularLocation>
</comment>
<keyword evidence="4 7" id="KW-0812">Transmembrane</keyword>
<dbReference type="RefSeq" id="WP_274359663.1">
    <property type="nucleotide sequence ID" value="NZ_CP118101.1"/>
</dbReference>
<evidence type="ECO:0000256" key="5">
    <source>
        <dbReference type="ARBA" id="ARBA00022989"/>
    </source>
</evidence>
<protein>
    <submittedName>
        <fullName evidence="9">Wzz/FepE/Etk N-terminal domain-containing protein</fullName>
    </submittedName>
</protein>
<feature type="domain" description="Polysaccharide chain length determinant N-terminal" evidence="8">
    <location>
        <begin position="2"/>
        <end position="89"/>
    </location>
</feature>
<dbReference type="AlphaFoldDB" id="A0AAX3N3J6"/>
<keyword evidence="3" id="KW-1003">Cell membrane</keyword>
<evidence type="ECO:0000256" key="3">
    <source>
        <dbReference type="ARBA" id="ARBA00022475"/>
    </source>
</evidence>
<dbReference type="PANTHER" id="PTHR32309:SF13">
    <property type="entry name" value="FERRIC ENTEROBACTIN TRANSPORT PROTEIN FEPE"/>
    <property type="match status" value="1"/>
</dbReference>
<keyword evidence="5 7" id="KW-1133">Transmembrane helix</keyword>
<evidence type="ECO:0000259" key="8">
    <source>
        <dbReference type="Pfam" id="PF02706"/>
    </source>
</evidence>
<dbReference type="Pfam" id="PF02706">
    <property type="entry name" value="Wzz"/>
    <property type="match status" value="1"/>
</dbReference>
<dbReference type="GO" id="GO:0004713">
    <property type="term" value="F:protein tyrosine kinase activity"/>
    <property type="evidence" value="ECO:0007669"/>
    <property type="project" value="TreeGrafter"/>
</dbReference>
<evidence type="ECO:0000256" key="4">
    <source>
        <dbReference type="ARBA" id="ARBA00022692"/>
    </source>
</evidence>
<evidence type="ECO:0000313" key="9">
    <source>
        <dbReference type="EMBL" id="WDH83783.1"/>
    </source>
</evidence>
<dbReference type="PROSITE" id="PS51257">
    <property type="entry name" value="PROKAR_LIPOPROTEIN"/>
    <property type="match status" value="1"/>
</dbReference>
<feature type="transmembrane region" description="Helical" evidence="7">
    <location>
        <begin position="169"/>
        <end position="193"/>
    </location>
</feature>
<dbReference type="Proteomes" id="UP001220962">
    <property type="component" value="Chromosome"/>
</dbReference>
<dbReference type="PANTHER" id="PTHR32309">
    <property type="entry name" value="TYROSINE-PROTEIN KINASE"/>
    <property type="match status" value="1"/>
</dbReference>
<evidence type="ECO:0000256" key="6">
    <source>
        <dbReference type="ARBA" id="ARBA00023136"/>
    </source>
</evidence>
<evidence type="ECO:0000256" key="7">
    <source>
        <dbReference type="SAM" id="Phobius"/>
    </source>
</evidence>
<sequence>MELKEYMNIIRKRIWLIAIIVIVACIGAGVKTYMTTPQYPAEAKIIVNQTYDRQGTAMLDYTLIQTNVMLINSYTEIIKSSAILDKVLEAYPDLGFTTEQLASMITVSAANDSQIMNLNVTTTSYEKAAKTVNAVARIFEREIPSIMQVDNVTILNQAPLEANVPPVNINLMMSILISFVVGLMLSVGLVFLLEYLDDTFKTEAELERELGLPVVAVIARIKKDDVKSSHHTSISQGQVGEANYATVNQ</sequence>
<proteinExistence type="inferred from homology"/>
<evidence type="ECO:0000256" key="1">
    <source>
        <dbReference type="ARBA" id="ARBA00004651"/>
    </source>
</evidence>
<feature type="transmembrane region" description="Helical" evidence="7">
    <location>
        <begin position="14"/>
        <end position="34"/>
    </location>
</feature>
<evidence type="ECO:0000313" key="10">
    <source>
        <dbReference type="Proteomes" id="UP001220962"/>
    </source>
</evidence>
<evidence type="ECO:0000256" key="2">
    <source>
        <dbReference type="ARBA" id="ARBA00006683"/>
    </source>
</evidence>
<reference evidence="9" key="1">
    <citation type="submission" date="2023-02" db="EMBL/GenBank/DDBJ databases">
        <title>Pathogen: clinical or host-associated sample.</title>
        <authorList>
            <person name="Hergert J."/>
            <person name="Casey R."/>
            <person name="Wagner J."/>
            <person name="Young E.L."/>
            <person name="Oakeson K.F."/>
        </authorList>
    </citation>
    <scope>NUCLEOTIDE SEQUENCE</scope>
    <source>
        <strain evidence="9">2022CK-00830</strain>
    </source>
</reference>
<organism evidence="9 10">
    <name type="scientific">Paenibacillus urinalis</name>
    <dbReference type="NCBI Taxonomy" id="521520"/>
    <lineage>
        <taxon>Bacteria</taxon>
        <taxon>Bacillati</taxon>
        <taxon>Bacillota</taxon>
        <taxon>Bacilli</taxon>
        <taxon>Bacillales</taxon>
        <taxon>Paenibacillaceae</taxon>
        <taxon>Paenibacillus</taxon>
    </lineage>
</organism>
<dbReference type="InterPro" id="IPR050445">
    <property type="entry name" value="Bact_polysacc_biosynth/exp"/>
</dbReference>
<gene>
    <name evidence="9" type="ORF">PUW23_06025</name>
</gene>
<dbReference type="GO" id="GO:0005886">
    <property type="term" value="C:plasma membrane"/>
    <property type="evidence" value="ECO:0007669"/>
    <property type="project" value="UniProtKB-SubCell"/>
</dbReference>
<accession>A0AAX3N3J6</accession>
<comment type="similarity">
    <text evidence="2">Belongs to the CpsC/CapA family.</text>
</comment>
<name>A0AAX3N3J6_9BACL</name>
<keyword evidence="6 7" id="KW-0472">Membrane</keyword>